<protein>
    <submittedName>
        <fullName evidence="1">Uncharacterized protein</fullName>
    </submittedName>
</protein>
<name>A0AA35PKE6_9SAUR</name>
<reference evidence="1" key="1">
    <citation type="submission" date="2022-12" db="EMBL/GenBank/DDBJ databases">
        <authorList>
            <person name="Alioto T."/>
            <person name="Alioto T."/>
            <person name="Gomez Garrido J."/>
        </authorList>
    </citation>
    <scope>NUCLEOTIDE SEQUENCE</scope>
</reference>
<sequence>MPSSAPDATKHVSPASVPTATAGAATIQRELESTWELQMVSVCLQPLNGRKCGHLQTTPVTCRASQSISTIIARVCVFLSVDVPSQTRYRHSSLSGICINYGLNIQAMAAKRLLELCHKAQLACDFTNRASLACKRLIPLIQTLDCSPAHIPIFKSAASKANF</sequence>
<keyword evidence="2" id="KW-1185">Reference proteome</keyword>
<evidence type="ECO:0000313" key="2">
    <source>
        <dbReference type="Proteomes" id="UP001178461"/>
    </source>
</evidence>
<organism evidence="1 2">
    <name type="scientific">Podarcis lilfordi</name>
    <name type="common">Lilford's wall lizard</name>
    <dbReference type="NCBI Taxonomy" id="74358"/>
    <lineage>
        <taxon>Eukaryota</taxon>
        <taxon>Metazoa</taxon>
        <taxon>Chordata</taxon>
        <taxon>Craniata</taxon>
        <taxon>Vertebrata</taxon>
        <taxon>Euteleostomi</taxon>
        <taxon>Lepidosauria</taxon>
        <taxon>Squamata</taxon>
        <taxon>Bifurcata</taxon>
        <taxon>Unidentata</taxon>
        <taxon>Episquamata</taxon>
        <taxon>Laterata</taxon>
        <taxon>Lacertibaenia</taxon>
        <taxon>Lacertidae</taxon>
        <taxon>Podarcis</taxon>
    </lineage>
</organism>
<dbReference type="EMBL" id="OX395138">
    <property type="protein sequence ID" value="CAI5791364.1"/>
    <property type="molecule type" value="Genomic_DNA"/>
</dbReference>
<gene>
    <name evidence="1" type="ORF">PODLI_1B025030</name>
</gene>
<accession>A0AA35PKE6</accession>
<dbReference type="AlphaFoldDB" id="A0AA35PKE6"/>
<proteinExistence type="predicted"/>
<evidence type="ECO:0000313" key="1">
    <source>
        <dbReference type="EMBL" id="CAI5791364.1"/>
    </source>
</evidence>
<dbReference type="Proteomes" id="UP001178461">
    <property type="component" value="Chromosome 13"/>
</dbReference>